<reference evidence="2 3" key="1">
    <citation type="journal article" date="2007" name="Nature">
        <title>Evolution of genes and genomes on the Drosophila phylogeny.</title>
        <authorList>
            <consortium name="Drosophila 12 Genomes Consortium"/>
            <person name="Clark A.G."/>
            <person name="Eisen M.B."/>
            <person name="Smith D.R."/>
            <person name="Bergman C.M."/>
            <person name="Oliver B."/>
            <person name="Markow T.A."/>
            <person name="Kaufman T.C."/>
            <person name="Kellis M."/>
            <person name="Gelbart W."/>
            <person name="Iyer V.N."/>
            <person name="Pollard D.A."/>
            <person name="Sackton T.B."/>
            <person name="Larracuente A.M."/>
            <person name="Singh N.D."/>
            <person name="Abad J.P."/>
            <person name="Abt D.N."/>
            <person name="Adryan B."/>
            <person name="Aguade M."/>
            <person name="Akashi H."/>
            <person name="Anderson W.W."/>
            <person name="Aquadro C.F."/>
            <person name="Ardell D.H."/>
            <person name="Arguello R."/>
            <person name="Artieri C.G."/>
            <person name="Barbash D.A."/>
            <person name="Barker D."/>
            <person name="Barsanti P."/>
            <person name="Batterham P."/>
            <person name="Batzoglou S."/>
            <person name="Begun D."/>
            <person name="Bhutkar A."/>
            <person name="Blanco E."/>
            <person name="Bosak S.A."/>
            <person name="Bradley R.K."/>
            <person name="Brand A.D."/>
            <person name="Brent M.R."/>
            <person name="Brooks A.N."/>
            <person name="Brown R.H."/>
            <person name="Butlin R.K."/>
            <person name="Caggese C."/>
            <person name="Calvi B.R."/>
            <person name="Bernardo de Carvalho A."/>
            <person name="Caspi A."/>
            <person name="Castrezana S."/>
            <person name="Celniker S.E."/>
            <person name="Chang J.L."/>
            <person name="Chapple C."/>
            <person name="Chatterji S."/>
            <person name="Chinwalla A."/>
            <person name="Civetta A."/>
            <person name="Clifton S.W."/>
            <person name="Comeron J.M."/>
            <person name="Costello J.C."/>
            <person name="Coyne J.A."/>
            <person name="Daub J."/>
            <person name="David R.G."/>
            <person name="Delcher A.L."/>
            <person name="Delehaunty K."/>
            <person name="Do C.B."/>
            <person name="Ebling H."/>
            <person name="Edwards K."/>
            <person name="Eickbush T."/>
            <person name="Evans J.D."/>
            <person name="Filipski A."/>
            <person name="Findeiss S."/>
            <person name="Freyhult E."/>
            <person name="Fulton L."/>
            <person name="Fulton R."/>
            <person name="Garcia A.C."/>
            <person name="Gardiner A."/>
            <person name="Garfield D.A."/>
            <person name="Garvin B.E."/>
            <person name="Gibson G."/>
            <person name="Gilbert D."/>
            <person name="Gnerre S."/>
            <person name="Godfrey J."/>
            <person name="Good R."/>
            <person name="Gotea V."/>
            <person name="Gravely B."/>
            <person name="Greenberg A.J."/>
            <person name="Griffiths-Jones S."/>
            <person name="Gross S."/>
            <person name="Guigo R."/>
            <person name="Gustafson E.A."/>
            <person name="Haerty W."/>
            <person name="Hahn M.W."/>
            <person name="Halligan D.L."/>
            <person name="Halpern A.L."/>
            <person name="Halter G.M."/>
            <person name="Han M.V."/>
            <person name="Heger A."/>
            <person name="Hillier L."/>
            <person name="Hinrichs A.S."/>
            <person name="Holmes I."/>
            <person name="Hoskins R.A."/>
            <person name="Hubisz M.J."/>
            <person name="Hultmark D."/>
            <person name="Huntley M.A."/>
            <person name="Jaffe D.B."/>
            <person name="Jagadeeshan S."/>
            <person name="Jeck W.R."/>
            <person name="Johnson J."/>
            <person name="Jones C.D."/>
            <person name="Jordan W.C."/>
            <person name="Karpen G.H."/>
            <person name="Kataoka E."/>
            <person name="Keightley P.D."/>
            <person name="Kheradpour P."/>
            <person name="Kirkness E.F."/>
            <person name="Koerich L.B."/>
            <person name="Kristiansen K."/>
            <person name="Kudrna D."/>
            <person name="Kulathinal R.J."/>
            <person name="Kumar S."/>
            <person name="Kwok R."/>
            <person name="Lander E."/>
            <person name="Langley C.H."/>
            <person name="Lapoint R."/>
            <person name="Lazzaro B.P."/>
            <person name="Lee S.J."/>
            <person name="Levesque L."/>
            <person name="Li R."/>
            <person name="Lin C.F."/>
            <person name="Lin M.F."/>
            <person name="Lindblad-Toh K."/>
            <person name="Llopart A."/>
            <person name="Long M."/>
            <person name="Low L."/>
            <person name="Lozovsky E."/>
            <person name="Lu J."/>
            <person name="Luo M."/>
            <person name="Machado C.A."/>
            <person name="Makalowski W."/>
            <person name="Marzo M."/>
            <person name="Matsuda M."/>
            <person name="Matzkin L."/>
            <person name="McAllister B."/>
            <person name="McBride C.S."/>
            <person name="McKernan B."/>
            <person name="McKernan K."/>
            <person name="Mendez-Lago M."/>
            <person name="Minx P."/>
            <person name="Mollenhauer M.U."/>
            <person name="Montooth K."/>
            <person name="Mount S.M."/>
            <person name="Mu X."/>
            <person name="Myers E."/>
            <person name="Negre B."/>
            <person name="Newfeld S."/>
            <person name="Nielsen R."/>
            <person name="Noor M.A."/>
            <person name="O'Grady P."/>
            <person name="Pachter L."/>
            <person name="Papaceit M."/>
            <person name="Parisi M.J."/>
            <person name="Parisi M."/>
            <person name="Parts L."/>
            <person name="Pedersen J.S."/>
            <person name="Pesole G."/>
            <person name="Phillippy A.M."/>
            <person name="Ponting C.P."/>
            <person name="Pop M."/>
            <person name="Porcelli D."/>
            <person name="Powell J.R."/>
            <person name="Prohaska S."/>
            <person name="Pruitt K."/>
            <person name="Puig M."/>
            <person name="Quesneville H."/>
            <person name="Ram K.R."/>
            <person name="Rand D."/>
            <person name="Rasmussen M.D."/>
            <person name="Reed L.K."/>
            <person name="Reenan R."/>
            <person name="Reily A."/>
            <person name="Remington K.A."/>
            <person name="Rieger T.T."/>
            <person name="Ritchie M.G."/>
            <person name="Robin C."/>
            <person name="Rogers Y.H."/>
            <person name="Rohde C."/>
            <person name="Rozas J."/>
            <person name="Rubenfield M.J."/>
            <person name="Ruiz A."/>
            <person name="Russo S."/>
            <person name="Salzberg S.L."/>
            <person name="Sanchez-Gracia A."/>
            <person name="Saranga D.J."/>
            <person name="Sato H."/>
            <person name="Schaeffer S.W."/>
            <person name="Schatz M.C."/>
            <person name="Schlenke T."/>
            <person name="Schwartz R."/>
            <person name="Segarra C."/>
            <person name="Singh R.S."/>
            <person name="Sirot L."/>
            <person name="Sirota M."/>
            <person name="Sisneros N.B."/>
            <person name="Smith C.D."/>
            <person name="Smith T.F."/>
            <person name="Spieth J."/>
            <person name="Stage D.E."/>
            <person name="Stark A."/>
            <person name="Stephan W."/>
            <person name="Strausberg R.L."/>
            <person name="Strempel S."/>
            <person name="Sturgill D."/>
            <person name="Sutton G."/>
            <person name="Sutton G.G."/>
            <person name="Tao W."/>
            <person name="Teichmann S."/>
            <person name="Tobari Y.N."/>
            <person name="Tomimura Y."/>
            <person name="Tsolas J.M."/>
            <person name="Valente V.L."/>
            <person name="Venter E."/>
            <person name="Venter J.C."/>
            <person name="Vicario S."/>
            <person name="Vieira F.G."/>
            <person name="Vilella A.J."/>
            <person name="Villasante A."/>
            <person name="Walenz B."/>
            <person name="Wang J."/>
            <person name="Wasserman M."/>
            <person name="Watts T."/>
            <person name="Wilson D."/>
            <person name="Wilson R.K."/>
            <person name="Wing R.A."/>
            <person name="Wolfner M.F."/>
            <person name="Wong A."/>
            <person name="Wong G.K."/>
            <person name="Wu C.I."/>
            <person name="Wu G."/>
            <person name="Yamamoto D."/>
            <person name="Yang H.P."/>
            <person name="Yang S.P."/>
            <person name="Yorke J.A."/>
            <person name="Yoshida K."/>
            <person name="Zdobnov E."/>
            <person name="Zhang P."/>
            <person name="Zhang Y."/>
            <person name="Zimin A.V."/>
            <person name="Baldwin J."/>
            <person name="Abdouelleil A."/>
            <person name="Abdulkadir J."/>
            <person name="Abebe A."/>
            <person name="Abera B."/>
            <person name="Abreu J."/>
            <person name="Acer S.C."/>
            <person name="Aftuck L."/>
            <person name="Alexander A."/>
            <person name="An P."/>
            <person name="Anderson E."/>
            <person name="Anderson S."/>
            <person name="Arachi H."/>
            <person name="Azer M."/>
            <person name="Bachantsang P."/>
            <person name="Barry A."/>
            <person name="Bayul T."/>
            <person name="Berlin A."/>
            <person name="Bessette D."/>
            <person name="Bloom T."/>
            <person name="Blye J."/>
            <person name="Boguslavskiy L."/>
            <person name="Bonnet C."/>
            <person name="Boukhgalter B."/>
            <person name="Bourzgui I."/>
            <person name="Brown A."/>
            <person name="Cahill P."/>
            <person name="Channer S."/>
            <person name="Cheshatsang Y."/>
            <person name="Chuda L."/>
            <person name="Citroen M."/>
            <person name="Collymore A."/>
            <person name="Cooke P."/>
            <person name="Costello M."/>
            <person name="D'Aco K."/>
            <person name="Daza R."/>
            <person name="De Haan G."/>
            <person name="DeGray S."/>
            <person name="DeMaso C."/>
            <person name="Dhargay N."/>
            <person name="Dooley K."/>
            <person name="Dooley E."/>
            <person name="Doricent M."/>
            <person name="Dorje P."/>
            <person name="Dorjee K."/>
            <person name="Dupes A."/>
            <person name="Elong R."/>
            <person name="Falk J."/>
            <person name="Farina A."/>
            <person name="Faro S."/>
            <person name="Ferguson D."/>
            <person name="Fisher S."/>
            <person name="Foley C.D."/>
            <person name="Franke A."/>
            <person name="Friedrich D."/>
            <person name="Gadbois L."/>
            <person name="Gearin G."/>
            <person name="Gearin C.R."/>
            <person name="Giannoukos G."/>
            <person name="Goode T."/>
            <person name="Graham J."/>
            <person name="Grandbois E."/>
            <person name="Grewal S."/>
            <person name="Gyaltsen K."/>
            <person name="Hafez N."/>
            <person name="Hagos B."/>
            <person name="Hall J."/>
            <person name="Henson C."/>
            <person name="Hollinger A."/>
            <person name="Honan T."/>
            <person name="Huard M.D."/>
            <person name="Hughes L."/>
            <person name="Hurhula B."/>
            <person name="Husby M.E."/>
            <person name="Kamat A."/>
            <person name="Kanga B."/>
            <person name="Kashin S."/>
            <person name="Khazanovich D."/>
            <person name="Kisner P."/>
            <person name="Lance K."/>
            <person name="Lara M."/>
            <person name="Lee W."/>
            <person name="Lennon N."/>
            <person name="Letendre F."/>
            <person name="LeVine R."/>
            <person name="Lipovsky A."/>
            <person name="Liu X."/>
            <person name="Liu J."/>
            <person name="Liu S."/>
            <person name="Lokyitsang T."/>
            <person name="Lokyitsang Y."/>
            <person name="Lubonja R."/>
            <person name="Lui A."/>
            <person name="MacDonald P."/>
            <person name="Magnisalis V."/>
            <person name="Maru K."/>
            <person name="Matthews C."/>
            <person name="McCusker W."/>
            <person name="McDonough S."/>
            <person name="Mehta T."/>
            <person name="Meldrim J."/>
            <person name="Meneus L."/>
            <person name="Mihai O."/>
            <person name="Mihalev A."/>
            <person name="Mihova T."/>
            <person name="Mittelman R."/>
            <person name="Mlenga V."/>
            <person name="Montmayeur A."/>
            <person name="Mulrain L."/>
            <person name="Navidi A."/>
            <person name="Naylor J."/>
            <person name="Negash T."/>
            <person name="Nguyen T."/>
            <person name="Nguyen N."/>
            <person name="Nicol R."/>
            <person name="Norbu C."/>
            <person name="Norbu N."/>
            <person name="Novod N."/>
            <person name="O'Neill B."/>
            <person name="Osman S."/>
            <person name="Markiewicz E."/>
            <person name="Oyono O.L."/>
            <person name="Patti C."/>
            <person name="Phunkhang P."/>
            <person name="Pierre F."/>
            <person name="Priest M."/>
            <person name="Raghuraman S."/>
            <person name="Rege F."/>
            <person name="Reyes R."/>
            <person name="Rise C."/>
            <person name="Rogov P."/>
            <person name="Ross K."/>
            <person name="Ryan E."/>
            <person name="Settipalli S."/>
            <person name="Shea T."/>
            <person name="Sherpa N."/>
            <person name="Shi L."/>
            <person name="Shih D."/>
            <person name="Sparrow T."/>
            <person name="Spaulding J."/>
            <person name="Stalker J."/>
            <person name="Stange-Thomann N."/>
            <person name="Stavropoulos S."/>
            <person name="Stone C."/>
            <person name="Strader C."/>
            <person name="Tesfaye S."/>
            <person name="Thomson T."/>
            <person name="Thoulutsang Y."/>
            <person name="Thoulutsang D."/>
            <person name="Topham K."/>
            <person name="Topping I."/>
            <person name="Tsamla T."/>
            <person name="Vassiliev H."/>
            <person name="Vo A."/>
            <person name="Wangchuk T."/>
            <person name="Wangdi T."/>
            <person name="Weiand M."/>
            <person name="Wilkinson J."/>
            <person name="Wilson A."/>
            <person name="Yadav S."/>
            <person name="Young G."/>
            <person name="Yu Q."/>
            <person name="Zembek L."/>
            <person name="Zhong D."/>
            <person name="Zimmer A."/>
            <person name="Zwirko Z."/>
            <person name="Jaffe D.B."/>
            <person name="Alvarez P."/>
            <person name="Brockman W."/>
            <person name="Butler J."/>
            <person name="Chin C."/>
            <person name="Gnerre S."/>
            <person name="Grabherr M."/>
            <person name="Kleber M."/>
            <person name="Mauceli E."/>
            <person name="MacCallum I."/>
        </authorList>
    </citation>
    <scope>NUCLEOTIDE SEQUENCE [LARGE SCALE GENOMIC DNA]</scope>
    <source>
        <strain evidence="3">MSH-3 / Tucson 14011-0111.49</strain>
    </source>
</reference>
<dbReference type="HOGENOM" id="CLU_1246535_0_0_1"/>
<feature type="compositionally biased region" description="Polar residues" evidence="1">
    <location>
        <begin position="130"/>
        <end position="139"/>
    </location>
</feature>
<dbReference type="AlphaFoldDB" id="B4H9Z2"/>
<protein>
    <submittedName>
        <fullName evidence="2">GL15976</fullName>
    </submittedName>
</protein>
<feature type="compositionally biased region" description="Basic and acidic residues" evidence="1">
    <location>
        <begin position="141"/>
        <end position="158"/>
    </location>
</feature>
<organism evidence="3">
    <name type="scientific">Drosophila persimilis</name>
    <name type="common">Fruit fly</name>
    <dbReference type="NCBI Taxonomy" id="7234"/>
    <lineage>
        <taxon>Eukaryota</taxon>
        <taxon>Metazoa</taxon>
        <taxon>Ecdysozoa</taxon>
        <taxon>Arthropoda</taxon>
        <taxon>Hexapoda</taxon>
        <taxon>Insecta</taxon>
        <taxon>Pterygota</taxon>
        <taxon>Neoptera</taxon>
        <taxon>Endopterygota</taxon>
        <taxon>Diptera</taxon>
        <taxon>Brachycera</taxon>
        <taxon>Muscomorpha</taxon>
        <taxon>Ephydroidea</taxon>
        <taxon>Drosophilidae</taxon>
        <taxon>Drosophila</taxon>
        <taxon>Sophophora</taxon>
    </lineage>
</organism>
<accession>B4H9Z2</accession>
<feature type="region of interest" description="Disordered" evidence="1">
    <location>
        <begin position="29"/>
        <end position="222"/>
    </location>
</feature>
<dbReference type="Proteomes" id="UP000008744">
    <property type="component" value="Unassembled WGS sequence"/>
</dbReference>
<evidence type="ECO:0000256" key="1">
    <source>
        <dbReference type="SAM" id="MobiDB-lite"/>
    </source>
</evidence>
<feature type="compositionally biased region" description="Basic and acidic residues" evidence="1">
    <location>
        <begin position="57"/>
        <end position="79"/>
    </location>
</feature>
<feature type="compositionally biased region" description="Polar residues" evidence="1">
    <location>
        <begin position="201"/>
        <end position="216"/>
    </location>
</feature>
<proteinExistence type="predicted"/>
<evidence type="ECO:0000313" key="2">
    <source>
        <dbReference type="EMBL" id="EDW36649.1"/>
    </source>
</evidence>
<feature type="compositionally biased region" description="Basic residues" evidence="1">
    <location>
        <begin position="41"/>
        <end position="56"/>
    </location>
</feature>
<evidence type="ECO:0000313" key="3">
    <source>
        <dbReference type="Proteomes" id="UP000008744"/>
    </source>
</evidence>
<keyword evidence="3" id="KW-1185">Reference proteome</keyword>
<dbReference type="EMBL" id="CH479232">
    <property type="protein sequence ID" value="EDW36649.1"/>
    <property type="molecule type" value="Genomic_DNA"/>
</dbReference>
<gene>
    <name evidence="2" type="primary">Dper\GL15976</name>
    <name evidence="2" type="ORF">Dper_GL15976</name>
</gene>
<feature type="compositionally biased region" description="Basic residues" evidence="1">
    <location>
        <begin position="83"/>
        <end position="101"/>
    </location>
</feature>
<name>B4H9Z2_DROPE</name>
<dbReference type="OMA" id="IACGSEA"/>
<sequence>MSTSERKTYTIETRLAKKRRQMALDQIACGSEASIEGPPLAKRRKSAPVKRQPKPVRRSDPSSDRVEQRGRGQGRERGIPNKAAKKALIKRNTPVKKRLPSKRAGAPRSTKKEQPKPTKTSSKTRKTKANESITKTITNKPMDKTGPEKEAKTEPEKKPKFRFRPWNPATQTNATLSDERNPEINPEQPDGMAKDELEMTTGMSSLPQPLDSTGNHSDPRGC</sequence>